<keyword evidence="1" id="KW-1133">Transmembrane helix</keyword>
<feature type="transmembrane region" description="Helical" evidence="1">
    <location>
        <begin position="240"/>
        <end position="260"/>
    </location>
</feature>
<dbReference type="EMBL" id="CP036282">
    <property type="protein sequence ID" value="QDL56362.1"/>
    <property type="molecule type" value="Genomic_DNA"/>
</dbReference>
<feature type="transmembrane region" description="Helical" evidence="1">
    <location>
        <begin position="112"/>
        <end position="132"/>
    </location>
</feature>
<reference evidence="4" key="2">
    <citation type="journal article" date="2020" name="Int. J. Syst. Evol. Microbiol.">
        <title>Genomic insights into a novel species Rhodoferax aquaticus sp. nov., isolated from freshwater.</title>
        <authorList>
            <person name="Li T."/>
            <person name="Zhuo Y."/>
            <person name="Jin C.Z."/>
            <person name="Wu X."/>
            <person name="Ko S.R."/>
            <person name="Jin F.J."/>
            <person name="Ahn C.Y."/>
            <person name="Oh H.M."/>
            <person name="Lee H.G."/>
            <person name="Jin L."/>
        </authorList>
    </citation>
    <scope>NUCLEOTIDE SEQUENCE [LARGE SCALE GENOMIC DNA]</scope>
    <source>
        <strain evidence="4">Gr-4</strain>
    </source>
</reference>
<feature type="transmembrane region" description="Helical" evidence="1">
    <location>
        <begin position="203"/>
        <end position="228"/>
    </location>
</feature>
<evidence type="ECO:0000313" key="3">
    <source>
        <dbReference type="EMBL" id="QDL56362.1"/>
    </source>
</evidence>
<feature type="transmembrane region" description="Helical" evidence="1">
    <location>
        <begin position="153"/>
        <end position="173"/>
    </location>
</feature>
<evidence type="ECO:0000256" key="1">
    <source>
        <dbReference type="SAM" id="Phobius"/>
    </source>
</evidence>
<proteinExistence type="predicted"/>
<protein>
    <submittedName>
        <fullName evidence="3">VanZ family protein</fullName>
    </submittedName>
</protein>
<feature type="domain" description="VanZ-like" evidence="2">
    <location>
        <begin position="20"/>
        <end position="128"/>
    </location>
</feature>
<feature type="transmembrane region" description="Helical" evidence="1">
    <location>
        <begin position="7"/>
        <end position="26"/>
    </location>
</feature>
<dbReference type="InterPro" id="IPR006976">
    <property type="entry name" value="VanZ-like"/>
</dbReference>
<reference evidence="4" key="1">
    <citation type="submission" date="2019-02" db="EMBL/GenBank/DDBJ databases">
        <title>Complete genome sequence of Rhodoferax sp. Gr-4.</title>
        <authorList>
            <person name="Jin L."/>
        </authorList>
    </citation>
    <scope>NUCLEOTIDE SEQUENCE [LARGE SCALE GENOMIC DNA]</scope>
    <source>
        <strain evidence="4">Gr-4</strain>
    </source>
</reference>
<evidence type="ECO:0000259" key="2">
    <source>
        <dbReference type="Pfam" id="PF04892"/>
    </source>
</evidence>
<feature type="transmembrane region" description="Helical" evidence="1">
    <location>
        <begin position="80"/>
        <end position="100"/>
    </location>
</feature>
<sequence>MHKTTASPLALMYVLLVVYASLYPFTEWRDPGLAPWHYVSAPLPKYWTGFDVGINIAGYVPLGSLLALGAVRSGRSRHVIIRSTLWAFLLAGCMEALQTYLPARVPSKEDLFFNTVGGLLGAGVTVLLERWGAIDHWSRIRARWFVPEARGGLVLLASWPVALLFPAAIPFGLGQVLERLEGALADTLDDTPFFNWLPVRDEALLPLVPAATMVCVALGLLIPCLLGFCVVRSPLQRIKLVLGLFGLGIAVTSLSAALSWGPAHAWAWLDLATQVGMGVALLASLGMAFVPWRVGASLALVAIALYLNMLNQAPENPYFAATLQAWEQGRFIRFQGLAQWIGWLWPYAALVYVLSQVARRDTKT</sequence>
<feature type="transmembrane region" description="Helical" evidence="1">
    <location>
        <begin position="266"/>
        <end position="285"/>
    </location>
</feature>
<accession>A0A515EUL0</accession>
<feature type="transmembrane region" description="Helical" evidence="1">
    <location>
        <begin position="46"/>
        <end position="68"/>
    </location>
</feature>
<feature type="transmembrane region" description="Helical" evidence="1">
    <location>
        <begin position="331"/>
        <end position="354"/>
    </location>
</feature>
<dbReference type="KEGG" id="rhg:EXZ61_20600"/>
<keyword evidence="1" id="KW-0812">Transmembrane</keyword>
<dbReference type="Proteomes" id="UP000317365">
    <property type="component" value="Chromosome"/>
</dbReference>
<dbReference type="AlphaFoldDB" id="A0A515EUL0"/>
<keyword evidence="4" id="KW-1185">Reference proteome</keyword>
<feature type="transmembrane region" description="Helical" evidence="1">
    <location>
        <begin position="292"/>
        <end position="311"/>
    </location>
</feature>
<keyword evidence="1" id="KW-0472">Membrane</keyword>
<gene>
    <name evidence="3" type="ORF">EXZ61_20600</name>
</gene>
<dbReference type="RefSeq" id="WP_142813797.1">
    <property type="nucleotide sequence ID" value="NZ_CP036282.1"/>
</dbReference>
<name>A0A515EUL0_9BURK</name>
<dbReference type="Pfam" id="PF04892">
    <property type="entry name" value="VanZ"/>
    <property type="match status" value="1"/>
</dbReference>
<organism evidence="3 4">
    <name type="scientific">Rhodoferax aquaticus</name>
    <dbReference type="NCBI Taxonomy" id="2527691"/>
    <lineage>
        <taxon>Bacteria</taxon>
        <taxon>Pseudomonadati</taxon>
        <taxon>Pseudomonadota</taxon>
        <taxon>Betaproteobacteria</taxon>
        <taxon>Burkholderiales</taxon>
        <taxon>Comamonadaceae</taxon>
        <taxon>Rhodoferax</taxon>
    </lineage>
</organism>
<evidence type="ECO:0000313" key="4">
    <source>
        <dbReference type="Proteomes" id="UP000317365"/>
    </source>
</evidence>